<evidence type="ECO:0000256" key="1">
    <source>
        <dbReference type="ARBA" id="ARBA00004251"/>
    </source>
</evidence>
<feature type="repeat" description="LDL-receptor class B" evidence="4">
    <location>
        <begin position="158"/>
        <end position="201"/>
    </location>
</feature>
<dbReference type="PROSITE" id="PS51120">
    <property type="entry name" value="LDLRB"/>
    <property type="match status" value="8"/>
</dbReference>
<comment type="caution">
    <text evidence="7">The sequence shown here is derived from an EMBL/GenBank/DDBJ whole genome shotgun (WGS) entry which is preliminary data.</text>
</comment>
<feature type="repeat" description="LDL-receptor class B" evidence="4">
    <location>
        <begin position="110"/>
        <end position="157"/>
    </location>
</feature>
<keyword evidence="2" id="KW-0472">Membrane</keyword>
<dbReference type="Proteomes" id="UP000225706">
    <property type="component" value="Unassembled WGS sequence"/>
</dbReference>
<dbReference type="PANTHER" id="PTHR46513">
    <property type="entry name" value="VITELLOGENIN RECEPTOR-LIKE PROTEIN-RELATED-RELATED"/>
    <property type="match status" value="1"/>
</dbReference>
<evidence type="ECO:0000313" key="8">
    <source>
        <dbReference type="Proteomes" id="UP000225706"/>
    </source>
</evidence>
<dbReference type="InterPro" id="IPR050778">
    <property type="entry name" value="Cueball_EGF_LRP_Nidogen"/>
</dbReference>
<keyword evidence="7" id="KW-0675">Receptor</keyword>
<keyword evidence="7" id="KW-0449">Lipoprotein</keyword>
<feature type="domain" description="EGF-like" evidence="6">
    <location>
        <begin position="604"/>
        <end position="641"/>
    </location>
</feature>
<keyword evidence="3 5" id="KW-0732">Signal</keyword>
<dbReference type="Pfam" id="PF00058">
    <property type="entry name" value="Ldl_recept_b"/>
    <property type="match status" value="7"/>
</dbReference>
<dbReference type="FunFam" id="2.120.10.30:FF:000001">
    <property type="entry name" value="Low-density lipoprotein receptor-related protein 6"/>
    <property type="match status" value="1"/>
</dbReference>
<feature type="signal peptide" evidence="5">
    <location>
        <begin position="1"/>
        <end position="21"/>
    </location>
</feature>
<dbReference type="SMART" id="SM00135">
    <property type="entry name" value="LY"/>
    <property type="match status" value="10"/>
</dbReference>
<dbReference type="GO" id="GO:0005886">
    <property type="term" value="C:plasma membrane"/>
    <property type="evidence" value="ECO:0007669"/>
    <property type="project" value="UniProtKB-SubCell"/>
</dbReference>
<dbReference type="SUPFAM" id="SSF63825">
    <property type="entry name" value="YWTD domain"/>
    <property type="match status" value="2"/>
</dbReference>
<gene>
    <name evidence="7" type="primary">LRP6</name>
    <name evidence="7" type="ORF">AWC38_SpisGene2480</name>
</gene>
<dbReference type="InterPro" id="IPR000033">
    <property type="entry name" value="LDLR_classB_rpt"/>
</dbReference>
<evidence type="ECO:0000256" key="4">
    <source>
        <dbReference type="PROSITE-ProRule" id="PRU00461"/>
    </source>
</evidence>
<proteinExistence type="predicted"/>
<feature type="chain" id="PRO_5012608982" evidence="5">
    <location>
        <begin position="22"/>
        <end position="644"/>
    </location>
</feature>
<evidence type="ECO:0000256" key="5">
    <source>
        <dbReference type="SAM" id="SignalP"/>
    </source>
</evidence>
<feature type="repeat" description="LDL-receptor class B" evidence="4">
    <location>
        <begin position="514"/>
        <end position="556"/>
    </location>
</feature>
<name>A0A2B4SUX2_STYPI</name>
<dbReference type="PANTHER" id="PTHR46513:SF41">
    <property type="entry name" value="LOW-DENSITY LIPOPROTEIN RECEPTOR-RELATED PROTEIN"/>
    <property type="match status" value="1"/>
</dbReference>
<accession>A0A2B4SUX2</accession>
<feature type="repeat" description="LDL-receptor class B" evidence="4">
    <location>
        <begin position="202"/>
        <end position="248"/>
    </location>
</feature>
<evidence type="ECO:0000259" key="6">
    <source>
        <dbReference type="SMART" id="SM00181"/>
    </source>
</evidence>
<dbReference type="Gene3D" id="2.10.25.10">
    <property type="entry name" value="Laminin"/>
    <property type="match status" value="1"/>
</dbReference>
<keyword evidence="8" id="KW-1185">Reference proteome</keyword>
<dbReference type="AlphaFoldDB" id="A0A2B4SUX2"/>
<feature type="repeat" description="LDL-receptor class B" evidence="4">
    <location>
        <begin position="384"/>
        <end position="426"/>
    </location>
</feature>
<evidence type="ECO:0000256" key="2">
    <source>
        <dbReference type="ARBA" id="ARBA00022475"/>
    </source>
</evidence>
<feature type="repeat" description="LDL-receptor class B" evidence="4">
    <location>
        <begin position="64"/>
        <end position="109"/>
    </location>
</feature>
<sequence length="644" mass="72774">MEVLNLLPVLLALSITPYAHSVKLLYANRHDIRIFSTNQSDHKETTIVDTLEDAIALDFDYAEGLVFWADVGQQKIERVRITGEKSGGIEDIVSFGLKKPEGLAVDWVGKKLYWTDCRDSDWETNRIEVSNFDGLDRKVLFWKDLGFPRAIAVDPLKGYMFWTDWGENPKIERAEMDGSNRQVIIGKDVHWPNGLAIDYKAKKIYWVDARLFHIAAANYDGTKRAIMFKSSTQCALAHPFAMTLYENKIYWTDWTTKGIHCANKSSLQCQAIWSTGHSPMDIRTYEPQRQLQKPGQNPCNSTTNGGCSHLCLLNARGYSCACPTGVKLLPNGKTCAKGPANFLLLARKVDLRRISLDTRDLTHVVLPVSGVRHAVAIDFDPVDKFVYWSDDETIEIKRCRMDGEDVEVIVSSKLEHPQDVAVDWVARNLYWTDTGTDRIEVSRLNGSARKVLIDDNLDEPRALALDPAHGYIYWTDWGKKPKIERAGLDGSHRITLVDSSIEWPNGITIDYLRSKIYWADAKLDKIEVMNLDGKNRKVIVDTDVPHVFGLTILHNRLYWTDWKKRSIESVKKRNGGGRRVISHGLTDLMGLKAVKLSFSYGANPCQVNNGGCSYLCLFGPSGVKCECPTGMELLVDKKNCNRIN</sequence>
<dbReference type="OrthoDB" id="9990982at2759"/>
<dbReference type="InterPro" id="IPR011042">
    <property type="entry name" value="6-blade_b-propeller_TolB-like"/>
</dbReference>
<reference evidence="8" key="1">
    <citation type="journal article" date="2017" name="bioRxiv">
        <title>Comparative analysis of the genomes of Stylophora pistillata and Acropora digitifera provides evidence for extensive differences between species of corals.</title>
        <authorList>
            <person name="Voolstra C.R."/>
            <person name="Li Y."/>
            <person name="Liew Y.J."/>
            <person name="Baumgarten S."/>
            <person name="Zoccola D."/>
            <person name="Flot J.-F."/>
            <person name="Tambutte S."/>
            <person name="Allemand D."/>
            <person name="Aranda M."/>
        </authorList>
    </citation>
    <scope>NUCLEOTIDE SEQUENCE [LARGE SCALE GENOMIC DNA]</scope>
</reference>
<feature type="domain" description="EGF-like" evidence="6">
    <location>
        <begin position="298"/>
        <end position="336"/>
    </location>
</feature>
<comment type="subcellular location">
    <subcellularLocation>
        <location evidence="1">Cell membrane</location>
        <topology evidence="1">Single-pass type I membrane protein</topology>
    </subcellularLocation>
</comment>
<dbReference type="InterPro" id="IPR000742">
    <property type="entry name" value="EGF"/>
</dbReference>
<dbReference type="EMBL" id="LSMT01000020">
    <property type="protein sequence ID" value="PFX32670.1"/>
    <property type="molecule type" value="Genomic_DNA"/>
</dbReference>
<evidence type="ECO:0000313" key="7">
    <source>
        <dbReference type="EMBL" id="PFX32670.1"/>
    </source>
</evidence>
<dbReference type="SUPFAM" id="SSF57196">
    <property type="entry name" value="EGF/Laminin"/>
    <property type="match status" value="2"/>
</dbReference>
<dbReference type="SMART" id="SM00181">
    <property type="entry name" value="EGF"/>
    <property type="match status" value="2"/>
</dbReference>
<dbReference type="Pfam" id="PF14670">
    <property type="entry name" value="FXa_inhibition"/>
    <property type="match status" value="2"/>
</dbReference>
<dbReference type="FunFam" id="2.120.10.30:FF:000008">
    <property type="entry name" value="Low-density lipoprotein receptor-related protein 4"/>
    <property type="match status" value="1"/>
</dbReference>
<dbReference type="STRING" id="50429.A0A2B4SUX2"/>
<protein>
    <submittedName>
        <fullName evidence="7">Low-density lipoprotein receptor-related protein 6</fullName>
    </submittedName>
</protein>
<dbReference type="Gene3D" id="2.120.10.30">
    <property type="entry name" value="TolB, C-terminal domain"/>
    <property type="match status" value="2"/>
</dbReference>
<feature type="repeat" description="LDL-receptor class B" evidence="4">
    <location>
        <begin position="427"/>
        <end position="469"/>
    </location>
</feature>
<feature type="repeat" description="LDL-receptor class B" evidence="4">
    <location>
        <begin position="470"/>
        <end position="513"/>
    </location>
</feature>
<keyword evidence="2" id="KW-1003">Cell membrane</keyword>
<organism evidence="7 8">
    <name type="scientific">Stylophora pistillata</name>
    <name type="common">Smooth cauliflower coral</name>
    <dbReference type="NCBI Taxonomy" id="50429"/>
    <lineage>
        <taxon>Eukaryota</taxon>
        <taxon>Metazoa</taxon>
        <taxon>Cnidaria</taxon>
        <taxon>Anthozoa</taxon>
        <taxon>Hexacorallia</taxon>
        <taxon>Scleractinia</taxon>
        <taxon>Astrocoeniina</taxon>
        <taxon>Pocilloporidae</taxon>
        <taxon>Stylophora</taxon>
    </lineage>
</organism>
<evidence type="ECO:0000256" key="3">
    <source>
        <dbReference type="ARBA" id="ARBA00022729"/>
    </source>
</evidence>